<reference evidence="11" key="1">
    <citation type="submission" date="2020-11" db="EMBL/GenBank/DDBJ databases">
        <authorList>
            <person name="Tran Van P."/>
        </authorList>
    </citation>
    <scope>NUCLEOTIDE SEQUENCE</scope>
</reference>
<dbReference type="GO" id="GO:0016020">
    <property type="term" value="C:membrane"/>
    <property type="evidence" value="ECO:0007669"/>
    <property type="project" value="UniProtKB-SubCell"/>
</dbReference>
<feature type="transmembrane region" description="Helical" evidence="9">
    <location>
        <begin position="20"/>
        <end position="36"/>
    </location>
</feature>
<evidence type="ECO:0000256" key="7">
    <source>
        <dbReference type="ARBA" id="ARBA00022989"/>
    </source>
</evidence>
<feature type="transmembrane region" description="Helical" evidence="9">
    <location>
        <begin position="382"/>
        <end position="404"/>
    </location>
</feature>
<name>A0A7R9KBT4_9ACAR</name>
<keyword evidence="5" id="KW-0547">Nucleotide-binding</keyword>
<proteinExistence type="inferred from homology"/>
<dbReference type="InterPro" id="IPR003439">
    <property type="entry name" value="ABC_transporter-like_ATP-bd"/>
</dbReference>
<dbReference type="AlphaFoldDB" id="A0A7R9KBT4"/>
<dbReference type="GO" id="GO:0005524">
    <property type="term" value="F:ATP binding"/>
    <property type="evidence" value="ECO:0007669"/>
    <property type="project" value="UniProtKB-KW"/>
</dbReference>
<dbReference type="GO" id="GO:0016887">
    <property type="term" value="F:ATP hydrolysis activity"/>
    <property type="evidence" value="ECO:0007669"/>
    <property type="project" value="InterPro"/>
</dbReference>
<evidence type="ECO:0000256" key="4">
    <source>
        <dbReference type="ARBA" id="ARBA00022692"/>
    </source>
</evidence>
<accession>A0A7R9KBT4</accession>
<dbReference type="OrthoDB" id="10042850at2759"/>
<dbReference type="Pfam" id="PF00005">
    <property type="entry name" value="ABC_tran"/>
    <property type="match status" value="1"/>
</dbReference>
<evidence type="ECO:0000313" key="11">
    <source>
        <dbReference type="EMBL" id="CAD7619872.1"/>
    </source>
</evidence>
<dbReference type="PANTHER" id="PTHR48041">
    <property type="entry name" value="ABC TRANSPORTER G FAMILY MEMBER 28"/>
    <property type="match status" value="1"/>
</dbReference>
<evidence type="ECO:0000259" key="10">
    <source>
        <dbReference type="PROSITE" id="PS50893"/>
    </source>
</evidence>
<dbReference type="Proteomes" id="UP000759131">
    <property type="component" value="Unassembled WGS sequence"/>
</dbReference>
<evidence type="ECO:0000256" key="1">
    <source>
        <dbReference type="ARBA" id="ARBA00004141"/>
    </source>
</evidence>
<keyword evidence="7 9" id="KW-1133">Transmembrane helix</keyword>
<keyword evidence="8 9" id="KW-0472">Membrane</keyword>
<feature type="domain" description="ABC transporter" evidence="10">
    <location>
        <begin position="22"/>
        <end position="248"/>
    </location>
</feature>
<dbReference type="Pfam" id="PF19055">
    <property type="entry name" value="ABC2_membrane_7"/>
    <property type="match status" value="1"/>
</dbReference>
<keyword evidence="3" id="KW-0813">Transport</keyword>
<evidence type="ECO:0000256" key="2">
    <source>
        <dbReference type="ARBA" id="ARBA00005814"/>
    </source>
</evidence>
<feature type="transmembrane region" description="Helical" evidence="9">
    <location>
        <begin position="325"/>
        <end position="344"/>
    </location>
</feature>
<keyword evidence="4 9" id="KW-0812">Transmembrane</keyword>
<dbReference type="Gene3D" id="3.40.50.300">
    <property type="entry name" value="P-loop containing nucleotide triphosphate hydrolases"/>
    <property type="match status" value="1"/>
</dbReference>
<dbReference type="InterPro" id="IPR050352">
    <property type="entry name" value="ABCG_transporters"/>
</dbReference>
<comment type="subcellular location">
    <subcellularLocation>
        <location evidence="1">Membrane</location>
        <topology evidence="1">Multi-pass membrane protein</topology>
    </subcellularLocation>
</comment>
<dbReference type="InterPro" id="IPR027417">
    <property type="entry name" value="P-loop_NTPase"/>
</dbReference>
<protein>
    <recommendedName>
        <fullName evidence="10">ABC transporter domain-containing protein</fullName>
    </recommendedName>
</protein>
<evidence type="ECO:0000256" key="8">
    <source>
        <dbReference type="ARBA" id="ARBA00023136"/>
    </source>
</evidence>
<evidence type="ECO:0000256" key="3">
    <source>
        <dbReference type="ARBA" id="ARBA00022448"/>
    </source>
</evidence>
<dbReference type="PANTHER" id="PTHR48041:SF139">
    <property type="entry name" value="PROTEIN SCARLET"/>
    <property type="match status" value="1"/>
</dbReference>
<dbReference type="EMBL" id="CAJPIZ010000071">
    <property type="protein sequence ID" value="CAG2100302.1"/>
    <property type="molecule type" value="Genomic_DNA"/>
</dbReference>
<organism evidence="11">
    <name type="scientific">Medioppia subpectinata</name>
    <dbReference type="NCBI Taxonomy" id="1979941"/>
    <lineage>
        <taxon>Eukaryota</taxon>
        <taxon>Metazoa</taxon>
        <taxon>Ecdysozoa</taxon>
        <taxon>Arthropoda</taxon>
        <taxon>Chelicerata</taxon>
        <taxon>Arachnida</taxon>
        <taxon>Acari</taxon>
        <taxon>Acariformes</taxon>
        <taxon>Sarcoptiformes</taxon>
        <taxon>Oribatida</taxon>
        <taxon>Brachypylina</taxon>
        <taxon>Oppioidea</taxon>
        <taxon>Oppiidae</taxon>
        <taxon>Medioppia</taxon>
    </lineage>
</organism>
<gene>
    <name evidence="11" type="ORF">OSB1V03_LOCUS369</name>
</gene>
<dbReference type="EMBL" id="OC854646">
    <property type="protein sequence ID" value="CAD7619872.1"/>
    <property type="molecule type" value="Genomic_DNA"/>
</dbReference>
<dbReference type="InterPro" id="IPR003593">
    <property type="entry name" value="AAA+_ATPase"/>
</dbReference>
<evidence type="ECO:0000313" key="12">
    <source>
        <dbReference type="Proteomes" id="UP000759131"/>
    </source>
</evidence>
<keyword evidence="12" id="KW-1185">Reference proteome</keyword>
<sequence>MHWYNSHLFFWSKFVCDSMLIIGYASIYAFILQYYINILGENDRGCVHVNTLNALMGPSGAGKTTLLKRLNGQNSVGLSANTKIYAINDRWVRPCFIKSEVWDHLLPGLTVRQTLVYASRLKNSRICVELNHNKIVTDLMSELAIGDTADNRVETCSGGEQKRIPNMLCIDEPTSGLDSNAVEVVINCLKILSRRHEMTIIASIHQPNNDIFNMFDNIYVLAKGGVCLYSGVPHRLRQHLTDNGIECQENQVPIEVLMKMGSTPKSQSRDTTDTTMYINGVNCDTNALSTMRPVLGSLSLAKRFSFTDIYHSLCYSLTHTLRCQWVLILAQFVALQTFALVMVYSVSPDIIVPDGCVELAFGADCTQTVAELRDETLINQNIKLQVCLIISMAFVVLVMMSATFGQDFRSVAQLSAMVFIDEPKVTAIFALIIQIGVQMLGNNQIPVRELHYTLQWLSQLSYIGMSFECIMIYGFGRCQGNQIPGVLYAMAIDDDKFWPNTLRLAVVCAVLKILTN</sequence>
<dbReference type="InterPro" id="IPR043926">
    <property type="entry name" value="ABCG_dom"/>
</dbReference>
<dbReference type="PROSITE" id="PS50893">
    <property type="entry name" value="ABC_TRANSPORTER_2"/>
    <property type="match status" value="1"/>
</dbReference>
<evidence type="ECO:0000256" key="5">
    <source>
        <dbReference type="ARBA" id="ARBA00022741"/>
    </source>
</evidence>
<dbReference type="SUPFAM" id="SSF52540">
    <property type="entry name" value="P-loop containing nucleoside triphosphate hydrolases"/>
    <property type="match status" value="1"/>
</dbReference>
<evidence type="ECO:0000256" key="9">
    <source>
        <dbReference type="SAM" id="Phobius"/>
    </source>
</evidence>
<dbReference type="SMART" id="SM00382">
    <property type="entry name" value="AAA"/>
    <property type="match status" value="1"/>
</dbReference>
<keyword evidence="6" id="KW-0067">ATP-binding</keyword>
<comment type="similarity">
    <text evidence="2">Belongs to the ABC transporter superfamily. ABCG family. Eye pigment precursor importer (TC 3.A.1.204) subfamily.</text>
</comment>
<dbReference type="GO" id="GO:0140359">
    <property type="term" value="F:ABC-type transporter activity"/>
    <property type="evidence" value="ECO:0007669"/>
    <property type="project" value="InterPro"/>
</dbReference>
<evidence type="ECO:0000256" key="6">
    <source>
        <dbReference type="ARBA" id="ARBA00022840"/>
    </source>
</evidence>